<keyword evidence="6 9" id="KW-0584">Phenylalanine biosynthesis</keyword>
<evidence type="ECO:0000256" key="7">
    <source>
        <dbReference type="ARBA" id="ARBA00023239"/>
    </source>
</evidence>
<protein>
    <recommendedName>
        <fullName evidence="3 9">Prephenate dehydratase</fullName>
        <shortName evidence="9">PDT</shortName>
        <ecNumber evidence="2 9">4.2.1.51</ecNumber>
    </recommendedName>
</protein>
<evidence type="ECO:0000256" key="1">
    <source>
        <dbReference type="ARBA" id="ARBA00004741"/>
    </source>
</evidence>
<reference evidence="12" key="1">
    <citation type="submission" date="2022-06" db="EMBL/GenBank/DDBJ databases">
        <title>Genome sequence of Phormidium yuhuli AB48 isolated from an industrial photobioreactor environment.</title>
        <authorList>
            <person name="Qiu Y."/>
            <person name="Noonan A.J.C."/>
            <person name="Dofher K."/>
            <person name="Koch M."/>
            <person name="Kieft B."/>
            <person name="Lin X."/>
            <person name="Ziels R.M."/>
            <person name="Hallam S.J."/>
        </authorList>
    </citation>
    <scope>NUCLEOTIDE SEQUENCE</scope>
    <source>
        <strain evidence="12">AB48</strain>
    </source>
</reference>
<dbReference type="InterPro" id="IPR001086">
    <property type="entry name" value="Preph_deHydtase"/>
</dbReference>
<dbReference type="PROSITE" id="PS51671">
    <property type="entry name" value="ACT"/>
    <property type="match status" value="1"/>
</dbReference>
<dbReference type="Pfam" id="PF01842">
    <property type="entry name" value="ACT"/>
    <property type="match status" value="1"/>
</dbReference>
<dbReference type="PROSITE" id="PS00858">
    <property type="entry name" value="PREPHENATE_DEHYDR_2"/>
    <property type="match status" value="1"/>
</dbReference>
<dbReference type="Gene3D" id="3.40.190.10">
    <property type="entry name" value="Periplasmic binding protein-like II"/>
    <property type="match status" value="2"/>
</dbReference>
<dbReference type="Proteomes" id="UP001056708">
    <property type="component" value="Chromosome"/>
</dbReference>
<evidence type="ECO:0000256" key="5">
    <source>
        <dbReference type="ARBA" id="ARBA00023141"/>
    </source>
</evidence>
<evidence type="ECO:0000256" key="9">
    <source>
        <dbReference type="RuleBase" id="RU361254"/>
    </source>
</evidence>
<evidence type="ECO:0000259" key="10">
    <source>
        <dbReference type="PROSITE" id="PS51171"/>
    </source>
</evidence>
<evidence type="ECO:0000256" key="2">
    <source>
        <dbReference type="ARBA" id="ARBA00013147"/>
    </source>
</evidence>
<evidence type="ECO:0000256" key="4">
    <source>
        <dbReference type="ARBA" id="ARBA00022605"/>
    </source>
</evidence>
<keyword evidence="4 9" id="KW-0028">Amino-acid biosynthesis</keyword>
<keyword evidence="7 9" id="KW-0456">Lyase</keyword>
<keyword evidence="5 9" id="KW-0057">Aromatic amino acid biosynthesis</keyword>
<evidence type="ECO:0000313" key="12">
    <source>
        <dbReference type="EMBL" id="USR90573.1"/>
    </source>
</evidence>
<proteinExistence type="predicted"/>
<dbReference type="EMBL" id="CP098611">
    <property type="protein sequence ID" value="USR90573.1"/>
    <property type="molecule type" value="Genomic_DNA"/>
</dbReference>
<feature type="domain" description="Prephenate dehydratase" evidence="10">
    <location>
        <begin position="3"/>
        <end position="185"/>
    </location>
</feature>
<evidence type="ECO:0000256" key="3">
    <source>
        <dbReference type="ARBA" id="ARBA00021872"/>
    </source>
</evidence>
<dbReference type="PANTHER" id="PTHR21022:SF19">
    <property type="entry name" value="PREPHENATE DEHYDRATASE-RELATED"/>
    <property type="match status" value="1"/>
</dbReference>
<dbReference type="InterPro" id="IPR008242">
    <property type="entry name" value="Chor_mutase/pphenate_deHydtase"/>
</dbReference>
<comment type="pathway">
    <text evidence="1 9">Amino-acid biosynthesis; L-phenylalanine biosynthesis; phenylpyruvate from prephenate: step 1/1.</text>
</comment>
<evidence type="ECO:0000256" key="8">
    <source>
        <dbReference type="ARBA" id="ARBA00047848"/>
    </source>
</evidence>
<comment type="catalytic activity">
    <reaction evidence="8 9">
        <text>prephenate + H(+) = 3-phenylpyruvate + CO2 + H2O</text>
        <dbReference type="Rhea" id="RHEA:21648"/>
        <dbReference type="ChEBI" id="CHEBI:15377"/>
        <dbReference type="ChEBI" id="CHEBI:15378"/>
        <dbReference type="ChEBI" id="CHEBI:16526"/>
        <dbReference type="ChEBI" id="CHEBI:18005"/>
        <dbReference type="ChEBI" id="CHEBI:29934"/>
        <dbReference type="EC" id="4.2.1.51"/>
    </reaction>
</comment>
<sequence length="291" mass="32009">MLTLAYLGPTGTYTEAAALAYCNWLGDTSGRKGKLVPYPSISQTLESLLQGTCDLAVIPIENSIQGSVTVSLDSFWEKEALQVQQGLVLPIHHALISRGTGLEQIKTVYSHPQALAQCQHWLERELSQVTLHSTNSTAEALHYLQDPQVGAIASERAAQLYDLPILAYGINDHRDNCTRFWVVRRAKDRIDLPQAPGPAYLSLAFSLPHNSPGALLNPLQVLADYGINMSRIESRPTKRLLGEYLFFVDLEAPKEPAILSEAIAAFSKYTEILKIFGSYTVLTVGNSSLEE</sequence>
<accession>A0ABY5AQZ5</accession>
<dbReference type="RefSeq" id="WP_252662601.1">
    <property type="nucleotide sequence ID" value="NZ_CP098611.1"/>
</dbReference>
<dbReference type="NCBIfam" id="NF008865">
    <property type="entry name" value="PRK11898.1"/>
    <property type="match status" value="1"/>
</dbReference>
<dbReference type="InterPro" id="IPR002912">
    <property type="entry name" value="ACT_dom"/>
</dbReference>
<dbReference type="GO" id="GO:0004664">
    <property type="term" value="F:prephenate dehydratase activity"/>
    <property type="evidence" value="ECO:0007669"/>
    <property type="project" value="UniProtKB-EC"/>
</dbReference>
<evidence type="ECO:0000259" key="11">
    <source>
        <dbReference type="PROSITE" id="PS51671"/>
    </source>
</evidence>
<dbReference type="SUPFAM" id="SSF55021">
    <property type="entry name" value="ACT-like"/>
    <property type="match status" value="1"/>
</dbReference>
<evidence type="ECO:0000256" key="6">
    <source>
        <dbReference type="ARBA" id="ARBA00023222"/>
    </source>
</evidence>
<dbReference type="PROSITE" id="PS00857">
    <property type="entry name" value="PREPHENATE_DEHYDR_1"/>
    <property type="match status" value="1"/>
</dbReference>
<dbReference type="CDD" id="cd13630">
    <property type="entry name" value="PBP2_PDT_1"/>
    <property type="match status" value="1"/>
</dbReference>
<dbReference type="EC" id="4.2.1.51" evidence="2 9"/>
<dbReference type="CDD" id="cd04905">
    <property type="entry name" value="ACT_CM-PDT"/>
    <property type="match status" value="1"/>
</dbReference>
<gene>
    <name evidence="9 12" type="primary">pheA</name>
    <name evidence="12" type="ORF">NEA10_17335</name>
</gene>
<dbReference type="InterPro" id="IPR045865">
    <property type="entry name" value="ACT-like_dom_sf"/>
</dbReference>
<keyword evidence="13" id="KW-1185">Reference proteome</keyword>
<name>A0ABY5AQZ5_9CYAN</name>
<dbReference type="Pfam" id="PF00800">
    <property type="entry name" value="PDT"/>
    <property type="match status" value="1"/>
</dbReference>
<dbReference type="PROSITE" id="PS51171">
    <property type="entry name" value="PREPHENATE_DEHYDR_3"/>
    <property type="match status" value="1"/>
</dbReference>
<dbReference type="PANTHER" id="PTHR21022">
    <property type="entry name" value="PREPHENATE DEHYDRATASE P PROTEIN"/>
    <property type="match status" value="1"/>
</dbReference>
<evidence type="ECO:0000313" key="13">
    <source>
        <dbReference type="Proteomes" id="UP001056708"/>
    </source>
</evidence>
<dbReference type="PIRSF" id="PIRSF001500">
    <property type="entry name" value="Chor_mut_pdt_Ppr"/>
    <property type="match status" value="1"/>
</dbReference>
<dbReference type="InterPro" id="IPR018528">
    <property type="entry name" value="Preph_deHydtase_CS"/>
</dbReference>
<dbReference type="Gene3D" id="3.30.70.260">
    <property type="match status" value="1"/>
</dbReference>
<feature type="domain" description="ACT" evidence="11">
    <location>
        <begin position="203"/>
        <end position="280"/>
    </location>
</feature>
<dbReference type="SUPFAM" id="SSF53850">
    <property type="entry name" value="Periplasmic binding protein-like II"/>
    <property type="match status" value="1"/>
</dbReference>
<organism evidence="12 13">
    <name type="scientific">Phormidium yuhuli AB48</name>
    <dbReference type="NCBI Taxonomy" id="2940671"/>
    <lineage>
        <taxon>Bacteria</taxon>
        <taxon>Bacillati</taxon>
        <taxon>Cyanobacteriota</taxon>
        <taxon>Cyanophyceae</taxon>
        <taxon>Oscillatoriophycideae</taxon>
        <taxon>Oscillatoriales</taxon>
        <taxon>Oscillatoriaceae</taxon>
        <taxon>Phormidium</taxon>
        <taxon>Phormidium yuhuli</taxon>
    </lineage>
</organism>